<dbReference type="GO" id="GO:0030255">
    <property type="term" value="P:protein secretion by the type IV secretion system"/>
    <property type="evidence" value="ECO:0007669"/>
    <property type="project" value="InterPro"/>
</dbReference>
<feature type="transmembrane region" description="Helical" evidence="5">
    <location>
        <begin position="239"/>
        <end position="272"/>
    </location>
</feature>
<dbReference type="AlphaFoldDB" id="A0AA47JN05"/>
<feature type="transmembrane region" description="Helical" evidence="5">
    <location>
        <begin position="20"/>
        <end position="45"/>
    </location>
</feature>
<sequence length="318" mass="33919">MFDTLFSFVESVVLNNISSMVGLFADVITPLIGSCVTLYAIYLAFQALYDAENMMIMESLKFIGSLALCTTVAFNTSWYLASIVPMVLNTGDSIANILLGTGGTSSIQAIFDSLVTTISELWSSIDVSLVDGTTWIDAALVLSFCALIILGGLPFLGVATAYLLVAKVMVGFLLILGPLFVMFAFFPSTRSMFQSWTGQCLNYILLSILYPIAFSMFQTTLDIVLGDTLNGEMDIITNLMTFILFFVFVVLSVQIPVFCSSLSGGVGINGLVSNMGMGMRSLSNAAKGGAGAATKAGKSTYSGAQSLGDKFKNRIRPG</sequence>
<name>A0AA47JN05_VIBPH</name>
<gene>
    <name evidence="6" type="ORF">O1Q84_27025</name>
</gene>
<dbReference type="InterPro" id="IPR007688">
    <property type="entry name" value="Conjugal_tfr_TrbL/VirB6"/>
</dbReference>
<dbReference type="Pfam" id="PF04610">
    <property type="entry name" value="TrbL"/>
    <property type="match status" value="1"/>
</dbReference>
<evidence type="ECO:0000256" key="4">
    <source>
        <dbReference type="ARBA" id="ARBA00023136"/>
    </source>
</evidence>
<evidence type="ECO:0000313" key="7">
    <source>
        <dbReference type="Proteomes" id="UP001156560"/>
    </source>
</evidence>
<geneLocation type="plasmid" evidence="6 7">
    <name>pHLB</name>
</geneLocation>
<dbReference type="EMBL" id="CP114197">
    <property type="protein sequence ID" value="WAT93841.1"/>
    <property type="molecule type" value="Genomic_DNA"/>
</dbReference>
<dbReference type="RefSeq" id="WP_077202408.1">
    <property type="nucleotide sequence ID" value="NZ_CP114197.1"/>
</dbReference>
<feature type="transmembrane region" description="Helical" evidence="5">
    <location>
        <begin position="135"/>
        <end position="156"/>
    </location>
</feature>
<organism evidence="6 7">
    <name type="scientific">Vibrio parahaemolyticus</name>
    <dbReference type="NCBI Taxonomy" id="670"/>
    <lineage>
        <taxon>Bacteria</taxon>
        <taxon>Pseudomonadati</taxon>
        <taxon>Pseudomonadota</taxon>
        <taxon>Gammaproteobacteria</taxon>
        <taxon>Vibrionales</taxon>
        <taxon>Vibrionaceae</taxon>
        <taxon>Vibrio</taxon>
    </lineage>
</organism>
<proteinExistence type="predicted"/>
<keyword evidence="4 5" id="KW-0472">Membrane</keyword>
<comment type="subcellular location">
    <subcellularLocation>
        <location evidence="1">Membrane</location>
        <topology evidence="1">Multi-pass membrane protein</topology>
    </subcellularLocation>
</comment>
<evidence type="ECO:0000256" key="3">
    <source>
        <dbReference type="ARBA" id="ARBA00022989"/>
    </source>
</evidence>
<keyword evidence="3 5" id="KW-1133">Transmembrane helix</keyword>
<evidence type="ECO:0000256" key="2">
    <source>
        <dbReference type="ARBA" id="ARBA00022692"/>
    </source>
</evidence>
<evidence type="ECO:0000313" key="6">
    <source>
        <dbReference type="EMBL" id="WAT93841.1"/>
    </source>
</evidence>
<accession>A0AA47JN05</accession>
<keyword evidence="2 5" id="KW-0812">Transmembrane</keyword>
<evidence type="ECO:0000256" key="1">
    <source>
        <dbReference type="ARBA" id="ARBA00004141"/>
    </source>
</evidence>
<feature type="transmembrane region" description="Helical" evidence="5">
    <location>
        <begin position="66"/>
        <end position="88"/>
    </location>
</feature>
<reference evidence="6" key="1">
    <citation type="submission" date="2023-06" db="EMBL/GenBank/DDBJ databases">
        <title>Vibrio parahaemolyticus become highly virulent by producing novel Tc toxins.</title>
        <authorList>
            <person name="Yang F."/>
            <person name="You Y."/>
            <person name="Lai Q."/>
            <person name="Xu L."/>
            <person name="Li F."/>
        </authorList>
    </citation>
    <scope>NUCLEOTIDE SEQUENCE</scope>
    <source>
        <strain evidence="6">Vp-HL-202005</strain>
        <plasmid evidence="6">pHLB</plasmid>
    </source>
</reference>
<feature type="transmembrane region" description="Helical" evidence="5">
    <location>
        <begin position="162"/>
        <end position="188"/>
    </location>
</feature>
<evidence type="ECO:0000256" key="5">
    <source>
        <dbReference type="SAM" id="Phobius"/>
    </source>
</evidence>
<feature type="transmembrane region" description="Helical" evidence="5">
    <location>
        <begin position="200"/>
        <end position="219"/>
    </location>
</feature>
<protein>
    <submittedName>
        <fullName evidence="6">Type IV secretion system protein</fullName>
    </submittedName>
</protein>
<keyword evidence="6" id="KW-0614">Plasmid</keyword>
<dbReference type="Proteomes" id="UP001156560">
    <property type="component" value="Plasmid pHLB"/>
</dbReference>
<dbReference type="GO" id="GO:0016020">
    <property type="term" value="C:membrane"/>
    <property type="evidence" value="ECO:0007669"/>
    <property type="project" value="UniProtKB-SubCell"/>
</dbReference>